<keyword evidence="3" id="KW-1185">Reference proteome</keyword>
<feature type="chain" id="PRO_5029610947" evidence="1">
    <location>
        <begin position="25"/>
        <end position="137"/>
    </location>
</feature>
<evidence type="ECO:0000256" key="1">
    <source>
        <dbReference type="SAM" id="SignalP"/>
    </source>
</evidence>
<sequence length="137" mass="14133">MVAALLAAAALIVAVVSLTRSAPAALPGFTSAQKADAKDRLCARYKLAANAEHIETNTSNNIALARLSATNGALILETAAMDPALDLQYRDAAKALALSYQTLVAVATGSEEDDPQLGAAINDANAKVRVMHELCGD</sequence>
<accession>A0A7I7X6B4</accession>
<keyword evidence="1" id="KW-0732">Signal</keyword>
<dbReference type="Proteomes" id="UP000467260">
    <property type="component" value="Chromosome"/>
</dbReference>
<organism evidence="2 3">
    <name type="scientific">Mycolicibacter hiberniae</name>
    <dbReference type="NCBI Taxonomy" id="29314"/>
    <lineage>
        <taxon>Bacteria</taxon>
        <taxon>Bacillati</taxon>
        <taxon>Actinomycetota</taxon>
        <taxon>Actinomycetes</taxon>
        <taxon>Mycobacteriales</taxon>
        <taxon>Mycobacteriaceae</taxon>
        <taxon>Mycolicibacter</taxon>
    </lineage>
</organism>
<evidence type="ECO:0000313" key="2">
    <source>
        <dbReference type="EMBL" id="BBZ25012.1"/>
    </source>
</evidence>
<dbReference type="RefSeq" id="WP_264079971.1">
    <property type="nucleotide sequence ID" value="NZ_JACKSF010000298.1"/>
</dbReference>
<protein>
    <submittedName>
        <fullName evidence="2">Uncharacterized protein</fullName>
    </submittedName>
</protein>
<dbReference type="KEGG" id="mhib:MHIB_34300"/>
<dbReference type="AlphaFoldDB" id="A0A7I7X6B4"/>
<feature type="signal peptide" evidence="1">
    <location>
        <begin position="1"/>
        <end position="24"/>
    </location>
</feature>
<dbReference type="EMBL" id="AP022609">
    <property type="protein sequence ID" value="BBZ25012.1"/>
    <property type="molecule type" value="Genomic_DNA"/>
</dbReference>
<proteinExistence type="predicted"/>
<reference evidence="2 3" key="1">
    <citation type="journal article" date="2019" name="Emerg. Microbes Infect.">
        <title>Comprehensive subspecies identification of 175 nontuberculous mycobacteria species based on 7547 genomic profiles.</title>
        <authorList>
            <person name="Matsumoto Y."/>
            <person name="Kinjo T."/>
            <person name="Motooka D."/>
            <person name="Nabeya D."/>
            <person name="Jung N."/>
            <person name="Uechi K."/>
            <person name="Horii T."/>
            <person name="Iida T."/>
            <person name="Fujita J."/>
            <person name="Nakamura S."/>
        </authorList>
    </citation>
    <scope>NUCLEOTIDE SEQUENCE [LARGE SCALE GENOMIC DNA]</scope>
    <source>
        <strain evidence="2 3">JCM 13571</strain>
    </source>
</reference>
<name>A0A7I7X6B4_9MYCO</name>
<gene>
    <name evidence="2" type="ORF">MHIB_34300</name>
</gene>
<evidence type="ECO:0000313" key="3">
    <source>
        <dbReference type="Proteomes" id="UP000467260"/>
    </source>
</evidence>